<dbReference type="Gene3D" id="1.20.1250.20">
    <property type="entry name" value="MFS general substrate transporter like domains"/>
    <property type="match status" value="1"/>
</dbReference>
<reference evidence="2 3" key="1">
    <citation type="journal article" date="2019" name="Int. J. Syst. Evol. Microbiol.">
        <title>The Global Catalogue of Microorganisms (GCM) 10K type strain sequencing project: providing services to taxonomists for standard genome sequencing and annotation.</title>
        <authorList>
            <consortium name="The Broad Institute Genomics Platform"/>
            <consortium name="The Broad Institute Genome Sequencing Center for Infectious Disease"/>
            <person name="Wu L."/>
            <person name="Ma J."/>
        </authorList>
    </citation>
    <scope>NUCLEOTIDE SEQUENCE [LARGE SCALE GENOMIC DNA]</scope>
    <source>
        <strain evidence="2 3">JCM 10671</strain>
    </source>
</reference>
<gene>
    <name evidence="2" type="ORF">GCM10009547_33300</name>
</gene>
<proteinExistence type="predicted"/>
<keyword evidence="1" id="KW-1133">Transmembrane helix</keyword>
<keyword evidence="1" id="KW-0472">Membrane</keyword>
<sequence length="114" mass="11127">MPFVPSLGVLAGLIVLAGVPISPTLISGMGLVRSLAPPARLTEGFAWATTGLSVGLMTGSAAAGWLAEHVGPADAFWAATVAALSAATLAAAGAPRLRRGPGVHPIGVVPGTVP</sequence>
<name>A0ABN1H2D4_9ACTN</name>
<evidence type="ECO:0000313" key="3">
    <source>
        <dbReference type="Proteomes" id="UP001500957"/>
    </source>
</evidence>
<evidence type="ECO:0000256" key="1">
    <source>
        <dbReference type="SAM" id="Phobius"/>
    </source>
</evidence>
<dbReference type="EMBL" id="BAAAHE010000027">
    <property type="protein sequence ID" value="GAA0627080.1"/>
    <property type="molecule type" value="Genomic_DNA"/>
</dbReference>
<dbReference type="SUPFAM" id="SSF103473">
    <property type="entry name" value="MFS general substrate transporter"/>
    <property type="match status" value="1"/>
</dbReference>
<feature type="transmembrane region" description="Helical" evidence="1">
    <location>
        <begin position="75"/>
        <end position="94"/>
    </location>
</feature>
<accession>A0ABN1H2D4</accession>
<keyword evidence="3" id="KW-1185">Reference proteome</keyword>
<dbReference type="PANTHER" id="PTHR23542">
    <property type="match status" value="1"/>
</dbReference>
<keyword evidence="1" id="KW-0812">Transmembrane</keyword>
<feature type="transmembrane region" description="Helical" evidence="1">
    <location>
        <begin position="6"/>
        <end position="32"/>
    </location>
</feature>
<comment type="caution">
    <text evidence="2">The sequence shown here is derived from an EMBL/GenBank/DDBJ whole genome shotgun (WGS) entry which is preliminary data.</text>
</comment>
<dbReference type="InterPro" id="IPR036259">
    <property type="entry name" value="MFS_trans_sf"/>
</dbReference>
<dbReference type="PANTHER" id="PTHR23542:SF1">
    <property type="entry name" value="MAJOR FACILITATOR SUPERFAMILY (MFS) PROFILE DOMAIN-CONTAINING PROTEIN"/>
    <property type="match status" value="1"/>
</dbReference>
<evidence type="ECO:0008006" key="4">
    <source>
        <dbReference type="Google" id="ProtNLM"/>
    </source>
</evidence>
<feature type="transmembrane region" description="Helical" evidence="1">
    <location>
        <begin position="44"/>
        <end position="63"/>
    </location>
</feature>
<organism evidence="2 3">
    <name type="scientific">Sporichthya brevicatena</name>
    <dbReference type="NCBI Taxonomy" id="171442"/>
    <lineage>
        <taxon>Bacteria</taxon>
        <taxon>Bacillati</taxon>
        <taxon>Actinomycetota</taxon>
        <taxon>Actinomycetes</taxon>
        <taxon>Sporichthyales</taxon>
        <taxon>Sporichthyaceae</taxon>
        <taxon>Sporichthya</taxon>
    </lineage>
</organism>
<evidence type="ECO:0000313" key="2">
    <source>
        <dbReference type="EMBL" id="GAA0627080.1"/>
    </source>
</evidence>
<dbReference type="Proteomes" id="UP001500957">
    <property type="component" value="Unassembled WGS sequence"/>
</dbReference>
<protein>
    <recommendedName>
        <fullName evidence="4">MFS transporter</fullName>
    </recommendedName>
</protein>